<reference evidence="7" key="1">
    <citation type="journal article" date="2020" name="Plant Biotechnol. J.">
        <title>The pomegranate (Punica granatum L.) draft genome dissects genetic divergence between soft- and hard-seeded cultivars.</title>
        <authorList>
            <person name="Luo X."/>
            <person name="Li H."/>
            <person name="Wu Z."/>
            <person name="Yao W."/>
            <person name="Zhao P."/>
            <person name="Cao D."/>
            <person name="Yu H."/>
            <person name="Li K."/>
            <person name="Poudel K."/>
            <person name="Zhao D."/>
            <person name="Zhang F."/>
            <person name="Xia X."/>
            <person name="Chen L."/>
            <person name="Wang Q."/>
            <person name="Jing D."/>
            <person name="Cao S."/>
        </authorList>
    </citation>
    <scope>NUCLEOTIDE SEQUENCE [LARGE SCALE GENOMIC DNA]</scope>
    <source>
        <strain evidence="7">cv. Tunisia</strain>
    </source>
</reference>
<evidence type="ECO:0000256" key="2">
    <source>
        <dbReference type="ARBA" id="ARBA00023015"/>
    </source>
</evidence>
<dbReference type="Gene3D" id="2.170.150.80">
    <property type="entry name" value="NAC domain"/>
    <property type="match status" value="1"/>
</dbReference>
<feature type="domain" description="NAC" evidence="6">
    <location>
        <begin position="2"/>
        <end position="143"/>
    </location>
</feature>
<dbReference type="GeneID" id="116204111"/>
<evidence type="ECO:0000256" key="4">
    <source>
        <dbReference type="ARBA" id="ARBA00023163"/>
    </source>
</evidence>
<dbReference type="AlphaFoldDB" id="A0A6P8D4P0"/>
<dbReference type="Proteomes" id="UP000515151">
    <property type="component" value="Chromosome 4"/>
</dbReference>
<evidence type="ECO:0000256" key="1">
    <source>
        <dbReference type="ARBA" id="ARBA00004123"/>
    </source>
</evidence>
<dbReference type="InterPro" id="IPR036093">
    <property type="entry name" value="NAC_dom_sf"/>
</dbReference>
<evidence type="ECO:0000256" key="5">
    <source>
        <dbReference type="ARBA" id="ARBA00023242"/>
    </source>
</evidence>
<protein>
    <submittedName>
        <fullName evidence="8">NAC domain-containing protein 86-like</fullName>
    </submittedName>
</protein>
<keyword evidence="7" id="KW-1185">Reference proteome</keyword>
<comment type="subcellular location">
    <subcellularLocation>
        <location evidence="1">Nucleus</location>
    </subcellularLocation>
</comment>
<name>A0A6P8D4P0_PUNGR</name>
<dbReference type="PANTHER" id="PTHR31989">
    <property type="entry name" value="NAC DOMAIN-CONTAINING PROTEIN 82-RELATED"/>
    <property type="match status" value="1"/>
</dbReference>
<dbReference type="GO" id="GO:0005634">
    <property type="term" value="C:nucleus"/>
    <property type="evidence" value="ECO:0007669"/>
    <property type="project" value="UniProtKB-SubCell"/>
</dbReference>
<keyword evidence="2" id="KW-0805">Transcription regulation</keyword>
<keyword evidence="4" id="KW-0804">Transcription</keyword>
<accession>A0A6P8D4P0</accession>
<evidence type="ECO:0000256" key="3">
    <source>
        <dbReference type="ARBA" id="ARBA00023125"/>
    </source>
</evidence>
<keyword evidence="3" id="KW-0238">DNA-binding</keyword>
<dbReference type="InterPro" id="IPR003441">
    <property type="entry name" value="NAC-dom"/>
</dbReference>
<dbReference type="Pfam" id="PF02365">
    <property type="entry name" value="NAM"/>
    <property type="match status" value="1"/>
</dbReference>
<organism evidence="7 8">
    <name type="scientific">Punica granatum</name>
    <name type="common">Pomegranate</name>
    <dbReference type="NCBI Taxonomy" id="22663"/>
    <lineage>
        <taxon>Eukaryota</taxon>
        <taxon>Viridiplantae</taxon>
        <taxon>Streptophyta</taxon>
        <taxon>Embryophyta</taxon>
        <taxon>Tracheophyta</taxon>
        <taxon>Spermatophyta</taxon>
        <taxon>Magnoliopsida</taxon>
        <taxon>eudicotyledons</taxon>
        <taxon>Gunneridae</taxon>
        <taxon>Pentapetalae</taxon>
        <taxon>rosids</taxon>
        <taxon>malvids</taxon>
        <taxon>Myrtales</taxon>
        <taxon>Lythraceae</taxon>
        <taxon>Punica</taxon>
    </lineage>
</organism>
<gene>
    <name evidence="8" type="primary">LOC116204111</name>
</gene>
<evidence type="ECO:0000259" key="6">
    <source>
        <dbReference type="PROSITE" id="PS51005"/>
    </source>
</evidence>
<dbReference type="PROSITE" id="PS51005">
    <property type="entry name" value="NAC"/>
    <property type="match status" value="1"/>
</dbReference>
<sequence>MGEPGYGLISSPVSLVHHLKRKLQNPERQYRLIPEQEDIYQLEPEDLIRKYRDMYGITSGDGECFFFYPLCGRNGKGTGKSIRKGFWHPTGRGKKAQETNQIKWAQRNLVYFRGSRKEKVWTDWAMQEYTIESDLVPNFSQCL</sequence>
<dbReference type="GO" id="GO:0003677">
    <property type="term" value="F:DNA binding"/>
    <property type="evidence" value="ECO:0007669"/>
    <property type="project" value="UniProtKB-KW"/>
</dbReference>
<dbReference type="RefSeq" id="XP_031392052.1">
    <property type="nucleotide sequence ID" value="XM_031536192.1"/>
</dbReference>
<keyword evidence="5" id="KW-0539">Nucleus</keyword>
<dbReference type="SUPFAM" id="SSF101941">
    <property type="entry name" value="NAC domain"/>
    <property type="match status" value="1"/>
</dbReference>
<reference evidence="8" key="2">
    <citation type="submission" date="2025-08" db="UniProtKB">
        <authorList>
            <consortium name="RefSeq"/>
        </authorList>
    </citation>
    <scope>IDENTIFICATION</scope>
    <source>
        <tissue evidence="8">Leaf</tissue>
    </source>
</reference>
<evidence type="ECO:0000313" key="8">
    <source>
        <dbReference type="RefSeq" id="XP_031392052.1"/>
    </source>
</evidence>
<dbReference type="GO" id="GO:0006355">
    <property type="term" value="P:regulation of DNA-templated transcription"/>
    <property type="evidence" value="ECO:0007669"/>
    <property type="project" value="InterPro"/>
</dbReference>
<evidence type="ECO:0000313" key="7">
    <source>
        <dbReference type="Proteomes" id="UP000515151"/>
    </source>
</evidence>
<proteinExistence type="predicted"/>